<dbReference type="InterPro" id="IPR013762">
    <property type="entry name" value="Integrase-like_cat_sf"/>
</dbReference>
<evidence type="ECO:0000259" key="6">
    <source>
        <dbReference type="PROSITE" id="PS51898"/>
    </source>
</evidence>
<evidence type="ECO:0000313" key="9">
    <source>
        <dbReference type="Proteomes" id="UP001139493"/>
    </source>
</evidence>
<evidence type="ECO:0000259" key="7">
    <source>
        <dbReference type="PROSITE" id="PS51900"/>
    </source>
</evidence>
<evidence type="ECO:0000256" key="1">
    <source>
        <dbReference type="ARBA" id="ARBA00008857"/>
    </source>
</evidence>
<dbReference type="InterPro" id="IPR002104">
    <property type="entry name" value="Integrase_catalytic"/>
</dbReference>
<dbReference type="GO" id="GO:0015074">
    <property type="term" value="P:DNA integration"/>
    <property type="evidence" value="ECO:0007669"/>
    <property type="project" value="UniProtKB-KW"/>
</dbReference>
<dbReference type="Gene3D" id="1.10.150.130">
    <property type="match status" value="1"/>
</dbReference>
<evidence type="ECO:0000256" key="4">
    <source>
        <dbReference type="ARBA" id="ARBA00023172"/>
    </source>
</evidence>
<dbReference type="CDD" id="cd01189">
    <property type="entry name" value="INT_ICEBs1_C_like"/>
    <property type="match status" value="1"/>
</dbReference>
<dbReference type="InterPro" id="IPR050090">
    <property type="entry name" value="Tyrosine_recombinase_XerCD"/>
</dbReference>
<evidence type="ECO:0000256" key="3">
    <source>
        <dbReference type="ARBA" id="ARBA00023125"/>
    </source>
</evidence>
<name>A0A9X2GAP9_9MICO</name>
<dbReference type="GO" id="GO:0006310">
    <property type="term" value="P:DNA recombination"/>
    <property type="evidence" value="ECO:0007669"/>
    <property type="project" value="UniProtKB-KW"/>
</dbReference>
<dbReference type="AlphaFoldDB" id="A0A9X2GAP9"/>
<gene>
    <name evidence="8" type="ORF">APR03_002339</name>
</gene>
<dbReference type="RefSeq" id="WP_253835902.1">
    <property type="nucleotide sequence ID" value="NZ_JAMTCS010000006.1"/>
</dbReference>
<dbReference type="InterPro" id="IPR011010">
    <property type="entry name" value="DNA_brk_join_enz"/>
</dbReference>
<feature type="domain" description="Core-binding (CB)" evidence="7">
    <location>
        <begin position="75"/>
        <end position="158"/>
    </location>
</feature>
<dbReference type="GO" id="GO:0003677">
    <property type="term" value="F:DNA binding"/>
    <property type="evidence" value="ECO:0007669"/>
    <property type="project" value="UniProtKB-UniRule"/>
</dbReference>
<comment type="similarity">
    <text evidence="1">Belongs to the 'phage' integrase family.</text>
</comment>
<dbReference type="SUPFAM" id="SSF56349">
    <property type="entry name" value="DNA breaking-rejoining enzymes"/>
    <property type="match status" value="1"/>
</dbReference>
<dbReference type="Proteomes" id="UP001139493">
    <property type="component" value="Unassembled WGS sequence"/>
</dbReference>
<evidence type="ECO:0000256" key="5">
    <source>
        <dbReference type="PROSITE-ProRule" id="PRU01248"/>
    </source>
</evidence>
<dbReference type="EMBL" id="JAMTCS010000006">
    <property type="protein sequence ID" value="MCP2264996.1"/>
    <property type="molecule type" value="Genomic_DNA"/>
</dbReference>
<dbReference type="Gene3D" id="1.10.443.10">
    <property type="entry name" value="Intergrase catalytic core"/>
    <property type="match status" value="1"/>
</dbReference>
<dbReference type="InterPro" id="IPR010998">
    <property type="entry name" value="Integrase_recombinase_N"/>
</dbReference>
<accession>A0A9X2GAP9</accession>
<reference evidence="8" key="1">
    <citation type="submission" date="2022-06" db="EMBL/GenBank/DDBJ databases">
        <title>Genomic Encyclopedia of Archaeal and Bacterial Type Strains, Phase II (KMG-II): from individual species to whole genera.</title>
        <authorList>
            <person name="Goeker M."/>
        </authorList>
    </citation>
    <scope>NUCLEOTIDE SEQUENCE</scope>
    <source>
        <strain evidence="8">DSM 26652</strain>
    </source>
</reference>
<dbReference type="PROSITE" id="PS51900">
    <property type="entry name" value="CB"/>
    <property type="match status" value="1"/>
</dbReference>
<keyword evidence="3 5" id="KW-0238">DNA-binding</keyword>
<evidence type="ECO:0000313" key="8">
    <source>
        <dbReference type="EMBL" id="MCP2264996.1"/>
    </source>
</evidence>
<dbReference type="Pfam" id="PF00589">
    <property type="entry name" value="Phage_integrase"/>
    <property type="match status" value="1"/>
</dbReference>
<dbReference type="PANTHER" id="PTHR30349:SF64">
    <property type="entry name" value="PROPHAGE INTEGRASE INTD-RELATED"/>
    <property type="match status" value="1"/>
</dbReference>
<dbReference type="Pfam" id="PF14659">
    <property type="entry name" value="Phage_int_SAM_3"/>
    <property type="match status" value="1"/>
</dbReference>
<dbReference type="PANTHER" id="PTHR30349">
    <property type="entry name" value="PHAGE INTEGRASE-RELATED"/>
    <property type="match status" value="1"/>
</dbReference>
<protein>
    <submittedName>
        <fullName evidence="8">Site-specific recombinase XerD</fullName>
    </submittedName>
</protein>
<dbReference type="InterPro" id="IPR044068">
    <property type="entry name" value="CB"/>
</dbReference>
<proteinExistence type="inferred from homology"/>
<keyword evidence="4" id="KW-0233">DNA recombination</keyword>
<comment type="caution">
    <text evidence="8">The sequence shown here is derived from an EMBL/GenBank/DDBJ whole genome shotgun (WGS) entry which is preliminary data.</text>
</comment>
<keyword evidence="2" id="KW-0229">DNA integration</keyword>
<evidence type="ECO:0000256" key="2">
    <source>
        <dbReference type="ARBA" id="ARBA00022908"/>
    </source>
</evidence>
<organism evidence="8 9">
    <name type="scientific">Promicromonospora thailandica</name>
    <dbReference type="NCBI Taxonomy" id="765201"/>
    <lineage>
        <taxon>Bacteria</taxon>
        <taxon>Bacillati</taxon>
        <taxon>Actinomycetota</taxon>
        <taxon>Actinomycetes</taxon>
        <taxon>Micrococcales</taxon>
        <taxon>Promicromonosporaceae</taxon>
        <taxon>Promicromonospora</taxon>
    </lineage>
</organism>
<sequence>MARQRIPIGTFGDIYTAKLQSGNYRARTKFRDVDGHLRLVEASAETAKAAETKLKVKLAQRGRVSSRVGDLGPSSKFGDLVDVWLEDLDLDGELAPNTRALYERNMDKLVRPAFEGYTLREITVARVDRFLRSLAKNRSHSMAKQAKTVLSLALGLAVRYEAIERNPVAGVKRLKRSHTEARALTHAELEVVRTAAKGWRRQEGLSGPKPDGQLEAIIEVMIGSSARIGEVLALRKCDVDVTSTPATIRISGTIVSLKGKPTYRQPHPKSRASVRRLAVPSYTAEALRKRLVDVAGARPDGLIFETRNGTPLTTNNVRRRLREILKNTGLGWVTPHSFRRTVATTIERSAGADLAAKLLGHTSSDITKLHYIEKDENVSDRTAEILEELAPKET</sequence>
<dbReference type="InterPro" id="IPR004107">
    <property type="entry name" value="Integrase_SAM-like_N"/>
</dbReference>
<dbReference type="PROSITE" id="PS51898">
    <property type="entry name" value="TYR_RECOMBINASE"/>
    <property type="match status" value="1"/>
</dbReference>
<keyword evidence="9" id="KW-1185">Reference proteome</keyword>
<feature type="domain" description="Tyr recombinase" evidence="6">
    <location>
        <begin position="179"/>
        <end position="387"/>
    </location>
</feature>